<proteinExistence type="predicted"/>
<evidence type="ECO:0000313" key="3">
    <source>
        <dbReference type="Proteomes" id="UP000187151"/>
    </source>
</evidence>
<dbReference type="EMBL" id="MQUR01000020">
    <property type="protein sequence ID" value="OLZ68720.1"/>
    <property type="molecule type" value="Genomic_DNA"/>
</dbReference>
<evidence type="ECO:0000313" key="2">
    <source>
        <dbReference type="EMBL" id="OLZ68720.1"/>
    </source>
</evidence>
<evidence type="ECO:0008006" key="4">
    <source>
        <dbReference type="Google" id="ProtNLM"/>
    </source>
</evidence>
<sequence length="226" mass="24988">MRLLRVLGLNGVLCLRGQERLLARSARVRVGQLLGHVEGLSLLPQEGLLGLLRLRRRDDRLRRVRLLELLRMLRLLGRWVGLVRVPGLVGLPGAPGRLRLRQRELRLRRVRLLEAVRPLRLPGLVDPLDLRAMVKLTYGLRVLVLVGEVGQVVLLGLLAPRVTLLPVLLPVPLLRPVHRPPPGRRRRRDTVARGGTGAGVSVGHGAPRGRSAGSGPHSALSIRIIR</sequence>
<name>A0ABX3G813_9ACTN</name>
<evidence type="ECO:0000256" key="1">
    <source>
        <dbReference type="SAM" id="MobiDB-lite"/>
    </source>
</evidence>
<dbReference type="RefSeq" id="WP_076043961.1">
    <property type="nucleotide sequence ID" value="NZ_MQUR01000020.1"/>
</dbReference>
<protein>
    <recommendedName>
        <fullName evidence="4">Secreted protein</fullName>
    </recommendedName>
</protein>
<dbReference type="Proteomes" id="UP000187151">
    <property type="component" value="Unassembled WGS sequence"/>
</dbReference>
<gene>
    <name evidence="2" type="ORF">AVW11_11945</name>
</gene>
<feature type="compositionally biased region" description="Basic residues" evidence="1">
    <location>
        <begin position="178"/>
        <end position="188"/>
    </location>
</feature>
<feature type="region of interest" description="Disordered" evidence="1">
    <location>
        <begin position="178"/>
        <end position="226"/>
    </location>
</feature>
<organism evidence="2 3">
    <name type="scientific">Streptomyces amritsarensis</name>
    <dbReference type="NCBI Taxonomy" id="681158"/>
    <lineage>
        <taxon>Bacteria</taxon>
        <taxon>Bacillati</taxon>
        <taxon>Actinomycetota</taxon>
        <taxon>Actinomycetes</taxon>
        <taxon>Kitasatosporales</taxon>
        <taxon>Streptomycetaceae</taxon>
        <taxon>Streptomyces</taxon>
    </lineage>
</organism>
<reference evidence="2 3" key="1">
    <citation type="submission" date="2016-01" db="EMBL/GenBank/DDBJ databases">
        <title>Streptomyces amritsarensis strain MTCC 11845 genome sequencing and assembly.</title>
        <authorList>
            <person name="Sharma D."/>
            <person name="Nair G.R."/>
            <person name="Kaur G."/>
            <person name="Manhas R.K."/>
            <person name="Mayilraj S."/>
        </authorList>
    </citation>
    <scope>NUCLEOTIDE SEQUENCE [LARGE SCALE GENOMIC DNA]</scope>
    <source>
        <strain evidence="2 3">MTCC 11845</strain>
    </source>
</reference>
<comment type="caution">
    <text evidence="2">The sequence shown here is derived from an EMBL/GenBank/DDBJ whole genome shotgun (WGS) entry which is preliminary data.</text>
</comment>
<accession>A0ABX3G813</accession>
<keyword evidence="3" id="KW-1185">Reference proteome</keyword>